<dbReference type="AlphaFoldDB" id="A0A1F5VP28"/>
<dbReference type="Proteomes" id="UP000178943">
    <property type="component" value="Unassembled WGS sequence"/>
</dbReference>
<protein>
    <submittedName>
        <fullName evidence="2">Uncharacterized protein</fullName>
    </submittedName>
</protein>
<organism evidence="2 3">
    <name type="scientific">Candidatus Fischerbacteria bacterium RBG_13_37_8</name>
    <dbReference type="NCBI Taxonomy" id="1817863"/>
    <lineage>
        <taxon>Bacteria</taxon>
        <taxon>Candidatus Fischeribacteriota</taxon>
    </lineage>
</organism>
<feature type="transmembrane region" description="Helical" evidence="1">
    <location>
        <begin position="29"/>
        <end position="48"/>
    </location>
</feature>
<sequence length="188" mass="21775">MNKKNQTIRNFVSRINTQKLLLIMKSIKWDIVIIILAIAVFSIIKITLMPELYPVKSRSTTVYIVDSENNNSFSISHKKDYSYEVSRDIFNFSKTRYPAFVETNSLSTEFAPAEGKQSPSLHYKGIIIMGAYKAAAFTVSQKEYTAIEGEIIENQYKLLKIENDYIEVLNITSDKQLRILKEDFIYNY</sequence>
<evidence type="ECO:0000313" key="3">
    <source>
        <dbReference type="Proteomes" id="UP000178943"/>
    </source>
</evidence>
<dbReference type="STRING" id="1817863.A2Y62_21310"/>
<name>A0A1F5VP28_9BACT</name>
<keyword evidence="1" id="KW-0472">Membrane</keyword>
<proteinExistence type="predicted"/>
<comment type="caution">
    <text evidence="2">The sequence shown here is derived from an EMBL/GenBank/DDBJ whole genome shotgun (WGS) entry which is preliminary data.</text>
</comment>
<gene>
    <name evidence="2" type="ORF">A2Y62_21310</name>
</gene>
<keyword evidence="1" id="KW-0812">Transmembrane</keyword>
<dbReference type="EMBL" id="MFGW01000117">
    <property type="protein sequence ID" value="OGF65137.1"/>
    <property type="molecule type" value="Genomic_DNA"/>
</dbReference>
<evidence type="ECO:0000256" key="1">
    <source>
        <dbReference type="SAM" id="Phobius"/>
    </source>
</evidence>
<accession>A0A1F5VP28</accession>
<evidence type="ECO:0000313" key="2">
    <source>
        <dbReference type="EMBL" id="OGF65137.1"/>
    </source>
</evidence>
<keyword evidence="1" id="KW-1133">Transmembrane helix</keyword>
<reference evidence="2 3" key="1">
    <citation type="journal article" date="2016" name="Nat. Commun.">
        <title>Thousands of microbial genomes shed light on interconnected biogeochemical processes in an aquifer system.</title>
        <authorList>
            <person name="Anantharaman K."/>
            <person name="Brown C.T."/>
            <person name="Hug L.A."/>
            <person name="Sharon I."/>
            <person name="Castelle C.J."/>
            <person name="Probst A.J."/>
            <person name="Thomas B.C."/>
            <person name="Singh A."/>
            <person name="Wilkins M.J."/>
            <person name="Karaoz U."/>
            <person name="Brodie E.L."/>
            <person name="Williams K.H."/>
            <person name="Hubbard S.S."/>
            <person name="Banfield J.F."/>
        </authorList>
    </citation>
    <scope>NUCLEOTIDE SEQUENCE [LARGE SCALE GENOMIC DNA]</scope>
</reference>